<dbReference type="GO" id="GO:0004155">
    <property type="term" value="F:6,7-dihydropteridine reductase activity"/>
    <property type="evidence" value="ECO:0007669"/>
    <property type="project" value="UniProtKB-EC"/>
</dbReference>
<keyword evidence="5" id="KW-0521">NADP</keyword>
<dbReference type="EC" id="1.5.1.34" evidence="9"/>
<gene>
    <name evidence="9" type="primary">nfsB</name>
    <name evidence="8" type="ORF">M5J11_10310</name>
    <name evidence="9" type="ORF">PG365_05060</name>
</gene>
<evidence type="ECO:0000256" key="5">
    <source>
        <dbReference type="ARBA" id="ARBA00022857"/>
    </source>
</evidence>
<evidence type="ECO:0000313" key="11">
    <source>
        <dbReference type="Proteomes" id="UP001222403"/>
    </source>
</evidence>
<reference evidence="8" key="1">
    <citation type="journal article" date="2022" name="Front. Microbiol.">
        <title>Identification of a novel aminoglycoside O-nucleotidyltransferase AadA33 in Providencia vermicola.</title>
        <authorList>
            <person name="Feng C."/>
            <person name="Gao M."/>
            <person name="Jiang W."/>
            <person name="Shi W."/>
            <person name="Li A."/>
            <person name="Liu S."/>
            <person name="Zhang L."/>
            <person name="Zhang X."/>
            <person name="Li Q."/>
            <person name="Lin H."/>
            <person name="Lu J."/>
            <person name="Li K."/>
            <person name="Zhang H."/>
            <person name="Hu Y."/>
            <person name="Bao Q."/>
            <person name="Lin X."/>
        </authorList>
    </citation>
    <scope>NUCLEOTIDE SEQUENCE</scope>
    <source>
        <strain evidence="8">P13</strain>
    </source>
</reference>
<evidence type="ECO:0000256" key="2">
    <source>
        <dbReference type="ARBA" id="ARBA00007118"/>
    </source>
</evidence>
<dbReference type="Proteomes" id="UP001222403">
    <property type="component" value="Chromosome"/>
</dbReference>
<evidence type="ECO:0000256" key="1">
    <source>
        <dbReference type="ARBA" id="ARBA00001917"/>
    </source>
</evidence>
<dbReference type="NCBIfam" id="NF008275">
    <property type="entry name" value="PRK11053.1"/>
    <property type="match status" value="1"/>
</dbReference>
<comment type="similarity">
    <text evidence="2">Belongs to the nitroreductase family.</text>
</comment>
<dbReference type="InterPro" id="IPR000415">
    <property type="entry name" value="Nitroreductase-like"/>
</dbReference>
<dbReference type="Proteomes" id="UP001057142">
    <property type="component" value="Chromosome"/>
</dbReference>
<reference evidence="9" key="2">
    <citation type="submission" date="2023-01" db="EMBL/GenBank/DDBJ databases">
        <title>The prevalence of carbapenem-resistant bacteria in aquaculture in China and the genetic diversity of carbapenem-resistant genes.</title>
        <authorList>
            <person name="Wen R."/>
        </authorList>
    </citation>
    <scope>NUCLEOTIDE SEQUENCE</scope>
    <source>
        <strain evidence="9">PVA41-chromosome</strain>
    </source>
</reference>
<protein>
    <submittedName>
        <fullName evidence="9">Oxygen-insensitive NAD(P)H nitroreductase</fullName>
        <ecNumber evidence="9">1.5.1.34</ecNumber>
    </submittedName>
</protein>
<dbReference type="EMBL" id="CP097327">
    <property type="protein sequence ID" value="USB35245.1"/>
    <property type="molecule type" value="Genomic_DNA"/>
</dbReference>
<evidence type="ECO:0000313" key="10">
    <source>
        <dbReference type="Proteomes" id="UP001057142"/>
    </source>
</evidence>
<dbReference type="Pfam" id="PF00881">
    <property type="entry name" value="Nitroreductase"/>
    <property type="match status" value="1"/>
</dbReference>
<sequence>MSIIDVAMKRYSTKSFDPTKTISDDVVEKLKQLLRYSPSSVNIQPWYFIIAQSSDAKQRMAKSTAANYAFNTPKILDASHVILFCSKTNVDTAYMNKILEQEAFDGRYALDEHKTMMAGARDFFVNYHRNTQKDLSQWLKNQTFINLGSFLMGAAALGVDAVPMEGMDFAILDREFTLTEQGLEPIAMVALGYRAVDDFNAELTKSRLPEKEVMTVI</sequence>
<proteinExistence type="inferred from homology"/>
<dbReference type="PANTHER" id="PTHR43673:SF2">
    <property type="entry name" value="NITROREDUCTASE"/>
    <property type="match status" value="1"/>
</dbReference>
<evidence type="ECO:0000256" key="3">
    <source>
        <dbReference type="ARBA" id="ARBA00022630"/>
    </source>
</evidence>
<keyword evidence="6 9" id="KW-0560">Oxidoreductase</keyword>
<dbReference type="PANTHER" id="PTHR43673">
    <property type="entry name" value="NAD(P)H NITROREDUCTASE YDGI-RELATED"/>
    <property type="match status" value="1"/>
</dbReference>
<dbReference type="SUPFAM" id="SSF55469">
    <property type="entry name" value="FMN-dependent nitroreductase-like"/>
    <property type="match status" value="1"/>
</dbReference>
<dbReference type="InterPro" id="IPR033878">
    <property type="entry name" value="NfsB-like"/>
</dbReference>
<dbReference type="EMBL" id="CP116222">
    <property type="protein sequence ID" value="WFC07752.1"/>
    <property type="molecule type" value="Genomic_DNA"/>
</dbReference>
<dbReference type="InterPro" id="IPR029479">
    <property type="entry name" value="Nitroreductase"/>
</dbReference>
<accession>A0AAX3RYN7</accession>
<dbReference type="AlphaFoldDB" id="A0AAX3RYN7"/>
<name>A0AAX3RYN7_9GAMM</name>
<keyword evidence="4" id="KW-0288">FMN</keyword>
<dbReference type="Gene3D" id="3.40.109.10">
    <property type="entry name" value="NADH Oxidase"/>
    <property type="match status" value="1"/>
</dbReference>
<dbReference type="CDD" id="cd02149">
    <property type="entry name" value="NfsB-like"/>
    <property type="match status" value="1"/>
</dbReference>
<evidence type="ECO:0000313" key="9">
    <source>
        <dbReference type="EMBL" id="WFC07752.1"/>
    </source>
</evidence>
<keyword evidence="3" id="KW-0285">Flavoprotein</keyword>
<evidence type="ECO:0000256" key="4">
    <source>
        <dbReference type="ARBA" id="ARBA00022643"/>
    </source>
</evidence>
<organism evidence="9 11">
    <name type="scientific">Providencia vermicola</name>
    <dbReference type="NCBI Taxonomy" id="333965"/>
    <lineage>
        <taxon>Bacteria</taxon>
        <taxon>Pseudomonadati</taxon>
        <taxon>Pseudomonadota</taxon>
        <taxon>Gammaproteobacteria</taxon>
        <taxon>Enterobacterales</taxon>
        <taxon>Morganellaceae</taxon>
        <taxon>Providencia</taxon>
    </lineage>
</organism>
<evidence type="ECO:0000256" key="6">
    <source>
        <dbReference type="ARBA" id="ARBA00023002"/>
    </source>
</evidence>
<keyword evidence="10" id="KW-1185">Reference proteome</keyword>
<comment type="cofactor">
    <cofactor evidence="1">
        <name>FMN</name>
        <dbReference type="ChEBI" id="CHEBI:58210"/>
    </cofactor>
</comment>
<evidence type="ECO:0000313" key="8">
    <source>
        <dbReference type="EMBL" id="USB35245.1"/>
    </source>
</evidence>
<evidence type="ECO:0000259" key="7">
    <source>
        <dbReference type="Pfam" id="PF00881"/>
    </source>
</evidence>
<dbReference type="RefSeq" id="WP_251463703.1">
    <property type="nucleotide sequence ID" value="NZ_CP097327.1"/>
</dbReference>
<feature type="domain" description="Nitroreductase" evidence="7">
    <location>
        <begin position="8"/>
        <end position="193"/>
    </location>
</feature>